<dbReference type="GO" id="GO:0005737">
    <property type="term" value="C:cytoplasm"/>
    <property type="evidence" value="ECO:0007669"/>
    <property type="project" value="TreeGrafter"/>
</dbReference>
<dbReference type="Proteomes" id="UP000275048">
    <property type="component" value="Unassembled WGS sequence"/>
</dbReference>
<evidence type="ECO:0000256" key="1">
    <source>
        <dbReference type="ARBA" id="ARBA00023152"/>
    </source>
</evidence>
<sequence>MSARRATAIALVRHGQTDWNVQRRVQGSTDVPLNATGRAQAAAAAERLAAEGSWHAVVSSPLARAADTASLIADGLGLPAPEPVPALAERRYGALEGLSTAERARLRSLSVYVRGLESRSSVADRAISALLGIAETHPGRSIVAVTHGGVIQAVLLHLGLPKPGSGAIANGSVHELRVVGDRVSFVWSEAYDDAESTGTG</sequence>
<dbReference type="InterPro" id="IPR050275">
    <property type="entry name" value="PGM_Phosphatase"/>
</dbReference>
<proteinExistence type="predicted"/>
<feature type="active site" description="Proton donor/acceptor" evidence="3">
    <location>
        <position position="89"/>
    </location>
</feature>
<dbReference type="RefSeq" id="WP_122936482.1">
    <property type="nucleotide sequence ID" value="NZ_RHHB01000009.1"/>
</dbReference>
<dbReference type="GO" id="GO:0016791">
    <property type="term" value="F:phosphatase activity"/>
    <property type="evidence" value="ECO:0007669"/>
    <property type="project" value="TreeGrafter"/>
</dbReference>
<dbReference type="EMBL" id="RHHB01000009">
    <property type="protein sequence ID" value="RNB50384.1"/>
    <property type="molecule type" value="Genomic_DNA"/>
</dbReference>
<dbReference type="PROSITE" id="PS00175">
    <property type="entry name" value="PG_MUTASE"/>
    <property type="match status" value="1"/>
</dbReference>
<dbReference type="OrthoDB" id="4697614at2"/>
<keyword evidence="6" id="KW-1185">Reference proteome</keyword>
<reference evidence="5 6" key="1">
    <citation type="submission" date="2018-10" db="EMBL/GenBank/DDBJ databases">
        <title>Isolation, diversity and antibacterial activity of antinobacteria from the wheat rhizosphere soil.</title>
        <authorList>
            <person name="Sun T."/>
        </authorList>
    </citation>
    <scope>NUCLEOTIDE SEQUENCE [LARGE SCALE GENOMIC DNA]</scope>
    <source>
        <strain evidence="5 6">SJ-23</strain>
    </source>
</reference>
<dbReference type="InterPro" id="IPR029033">
    <property type="entry name" value="His_PPase_superfam"/>
</dbReference>
<name>A0A3M8AGN1_9MICO</name>
<feature type="binding site" evidence="4">
    <location>
        <begin position="89"/>
        <end position="92"/>
    </location>
    <ligand>
        <name>substrate</name>
    </ligand>
</feature>
<dbReference type="InterPro" id="IPR013078">
    <property type="entry name" value="His_Pase_superF_clade-1"/>
</dbReference>
<evidence type="ECO:0000256" key="4">
    <source>
        <dbReference type="PIRSR" id="PIRSR613078-2"/>
    </source>
</evidence>
<evidence type="ECO:0000313" key="5">
    <source>
        <dbReference type="EMBL" id="RNB50384.1"/>
    </source>
</evidence>
<dbReference type="CDD" id="cd07067">
    <property type="entry name" value="HP_PGM_like"/>
    <property type="match status" value="1"/>
</dbReference>
<evidence type="ECO:0000313" key="6">
    <source>
        <dbReference type="Proteomes" id="UP000275048"/>
    </source>
</evidence>
<keyword evidence="2" id="KW-0413">Isomerase</keyword>
<dbReference type="Gene3D" id="3.40.50.1240">
    <property type="entry name" value="Phosphoglycerate mutase-like"/>
    <property type="match status" value="1"/>
</dbReference>
<evidence type="ECO:0000256" key="3">
    <source>
        <dbReference type="PIRSR" id="PIRSR613078-1"/>
    </source>
</evidence>
<dbReference type="PANTHER" id="PTHR48100:SF1">
    <property type="entry name" value="HISTIDINE PHOSPHATASE FAMILY PROTEIN-RELATED"/>
    <property type="match status" value="1"/>
</dbReference>
<dbReference type="PANTHER" id="PTHR48100">
    <property type="entry name" value="BROAD-SPECIFICITY PHOSPHATASE YOR283W-RELATED"/>
    <property type="match status" value="1"/>
</dbReference>
<protein>
    <submittedName>
        <fullName evidence="5">Histidine phosphatase family protein</fullName>
    </submittedName>
</protein>
<evidence type="ECO:0000256" key="2">
    <source>
        <dbReference type="ARBA" id="ARBA00023235"/>
    </source>
</evidence>
<dbReference type="SMART" id="SM00855">
    <property type="entry name" value="PGAM"/>
    <property type="match status" value="1"/>
</dbReference>
<feature type="binding site" evidence="4">
    <location>
        <begin position="13"/>
        <end position="20"/>
    </location>
    <ligand>
        <name>substrate</name>
    </ligand>
</feature>
<feature type="binding site" evidence="4">
    <location>
        <position position="64"/>
    </location>
    <ligand>
        <name>substrate</name>
    </ligand>
</feature>
<comment type="caution">
    <text evidence="5">The sequence shown here is derived from an EMBL/GenBank/DDBJ whole genome shotgun (WGS) entry which is preliminary data.</text>
</comment>
<gene>
    <name evidence="5" type="ORF">EDM22_07355</name>
</gene>
<keyword evidence="1" id="KW-0324">Glycolysis</keyword>
<organism evidence="5 6">
    <name type="scientific">Agromyces tardus</name>
    <dbReference type="NCBI Taxonomy" id="2583849"/>
    <lineage>
        <taxon>Bacteria</taxon>
        <taxon>Bacillati</taxon>
        <taxon>Actinomycetota</taxon>
        <taxon>Actinomycetes</taxon>
        <taxon>Micrococcales</taxon>
        <taxon>Microbacteriaceae</taxon>
        <taxon>Agromyces</taxon>
    </lineage>
</organism>
<dbReference type="InterPro" id="IPR001345">
    <property type="entry name" value="PG/BPGM_mutase_AS"/>
</dbReference>
<dbReference type="SUPFAM" id="SSF53254">
    <property type="entry name" value="Phosphoglycerate mutase-like"/>
    <property type="match status" value="1"/>
</dbReference>
<dbReference type="AlphaFoldDB" id="A0A3M8AGN1"/>
<feature type="active site" description="Tele-phosphohistidine intermediate" evidence="3">
    <location>
        <position position="14"/>
    </location>
</feature>
<accession>A0A3M8AGN1</accession>
<dbReference type="Pfam" id="PF00300">
    <property type="entry name" value="His_Phos_1"/>
    <property type="match status" value="1"/>
</dbReference>